<dbReference type="EMBL" id="BKCJ011181223">
    <property type="protein sequence ID" value="GFC99867.1"/>
    <property type="molecule type" value="Genomic_DNA"/>
</dbReference>
<comment type="caution">
    <text evidence="2">The sequence shown here is derived from an EMBL/GenBank/DDBJ whole genome shotgun (WGS) entry which is preliminary data.</text>
</comment>
<feature type="non-terminal residue" evidence="2">
    <location>
        <position position="82"/>
    </location>
</feature>
<name>A0A699SS67_TANCI</name>
<proteinExistence type="predicted"/>
<accession>A0A699SS67</accession>
<evidence type="ECO:0000256" key="1">
    <source>
        <dbReference type="SAM" id="MobiDB-lite"/>
    </source>
</evidence>
<sequence>MGYEHLSITPETASDEVIEYNAENLLPIPSECENIEYVDALVPNPAIVSVEEENVVQREEEEVDRSGNTTHANYSLLEYDSF</sequence>
<dbReference type="AlphaFoldDB" id="A0A699SS67"/>
<reference evidence="2" key="1">
    <citation type="journal article" date="2019" name="Sci. Rep.">
        <title>Draft genome of Tanacetum cinerariifolium, the natural source of mosquito coil.</title>
        <authorList>
            <person name="Yamashiro T."/>
            <person name="Shiraishi A."/>
            <person name="Satake H."/>
            <person name="Nakayama K."/>
        </authorList>
    </citation>
    <scope>NUCLEOTIDE SEQUENCE</scope>
</reference>
<organism evidence="2">
    <name type="scientific">Tanacetum cinerariifolium</name>
    <name type="common">Dalmatian daisy</name>
    <name type="synonym">Chrysanthemum cinerariifolium</name>
    <dbReference type="NCBI Taxonomy" id="118510"/>
    <lineage>
        <taxon>Eukaryota</taxon>
        <taxon>Viridiplantae</taxon>
        <taxon>Streptophyta</taxon>
        <taxon>Embryophyta</taxon>
        <taxon>Tracheophyta</taxon>
        <taxon>Spermatophyta</taxon>
        <taxon>Magnoliopsida</taxon>
        <taxon>eudicotyledons</taxon>
        <taxon>Gunneridae</taxon>
        <taxon>Pentapetalae</taxon>
        <taxon>asterids</taxon>
        <taxon>campanulids</taxon>
        <taxon>Asterales</taxon>
        <taxon>Asteraceae</taxon>
        <taxon>Asteroideae</taxon>
        <taxon>Anthemideae</taxon>
        <taxon>Anthemidinae</taxon>
        <taxon>Tanacetum</taxon>
    </lineage>
</organism>
<evidence type="ECO:0000313" key="2">
    <source>
        <dbReference type="EMBL" id="GFC99867.1"/>
    </source>
</evidence>
<gene>
    <name evidence="2" type="ORF">Tci_871837</name>
</gene>
<protein>
    <submittedName>
        <fullName evidence="2">Uncharacterized protein</fullName>
    </submittedName>
</protein>
<feature type="region of interest" description="Disordered" evidence="1">
    <location>
        <begin position="58"/>
        <end position="82"/>
    </location>
</feature>